<protein>
    <submittedName>
        <fullName evidence="1">Uncharacterized protein</fullName>
    </submittedName>
</protein>
<dbReference type="EMBL" id="GBXM01096390">
    <property type="protein sequence ID" value="JAH12187.1"/>
    <property type="molecule type" value="Transcribed_RNA"/>
</dbReference>
<evidence type="ECO:0000313" key="1">
    <source>
        <dbReference type="EMBL" id="JAH12187.1"/>
    </source>
</evidence>
<name>A0A0E9Q6L5_ANGAN</name>
<sequence>MAQINEECRMIVLHLCNPLFQPLTCATSKNILASFNKQKEAPG</sequence>
<organism evidence="1">
    <name type="scientific">Anguilla anguilla</name>
    <name type="common">European freshwater eel</name>
    <name type="synonym">Muraena anguilla</name>
    <dbReference type="NCBI Taxonomy" id="7936"/>
    <lineage>
        <taxon>Eukaryota</taxon>
        <taxon>Metazoa</taxon>
        <taxon>Chordata</taxon>
        <taxon>Craniata</taxon>
        <taxon>Vertebrata</taxon>
        <taxon>Euteleostomi</taxon>
        <taxon>Actinopterygii</taxon>
        <taxon>Neopterygii</taxon>
        <taxon>Teleostei</taxon>
        <taxon>Anguilliformes</taxon>
        <taxon>Anguillidae</taxon>
        <taxon>Anguilla</taxon>
    </lineage>
</organism>
<reference evidence="1" key="2">
    <citation type="journal article" date="2015" name="Fish Shellfish Immunol.">
        <title>Early steps in the European eel (Anguilla anguilla)-Vibrio vulnificus interaction in the gills: Role of the RtxA13 toxin.</title>
        <authorList>
            <person name="Callol A."/>
            <person name="Pajuelo D."/>
            <person name="Ebbesson L."/>
            <person name="Teles M."/>
            <person name="MacKenzie S."/>
            <person name="Amaro C."/>
        </authorList>
    </citation>
    <scope>NUCLEOTIDE SEQUENCE</scope>
</reference>
<accession>A0A0E9Q6L5</accession>
<reference evidence="1" key="1">
    <citation type="submission" date="2014-11" db="EMBL/GenBank/DDBJ databases">
        <authorList>
            <person name="Amaro Gonzalez C."/>
        </authorList>
    </citation>
    <scope>NUCLEOTIDE SEQUENCE</scope>
</reference>
<proteinExistence type="predicted"/>
<dbReference type="AlphaFoldDB" id="A0A0E9Q6L5"/>